<name>A0ABT0TYT3_9BACT</name>
<protein>
    <submittedName>
        <fullName evidence="2">Trypsin-like peptidase domain-containing protein</fullName>
    </submittedName>
</protein>
<gene>
    <name evidence="2" type="ORF">NB063_03710</name>
</gene>
<dbReference type="Gene3D" id="2.40.10.120">
    <property type="match status" value="1"/>
</dbReference>
<evidence type="ECO:0000313" key="2">
    <source>
        <dbReference type="EMBL" id="MCM2369725.1"/>
    </source>
</evidence>
<dbReference type="InterPro" id="IPR011992">
    <property type="entry name" value="EF-hand-dom_pair"/>
</dbReference>
<keyword evidence="3" id="KW-1185">Reference proteome</keyword>
<dbReference type="InterPro" id="IPR002048">
    <property type="entry name" value="EF_hand_dom"/>
</dbReference>
<dbReference type="Proteomes" id="UP001202961">
    <property type="component" value="Unassembled WGS sequence"/>
</dbReference>
<dbReference type="PROSITE" id="PS00018">
    <property type="entry name" value="EF_HAND_1"/>
    <property type="match status" value="1"/>
</dbReference>
<dbReference type="RefSeq" id="WP_250927393.1">
    <property type="nucleotide sequence ID" value="NZ_JAMQBK010000012.1"/>
</dbReference>
<proteinExistence type="predicted"/>
<reference evidence="2 3" key="1">
    <citation type="journal article" date="2022" name="Syst. Appl. Microbiol.">
        <title>Rhodopirellula aestuarii sp. nov., a novel member of the genus Rhodopirellula isolated from brackish sediments collected in the Tagus River estuary, Portugal.</title>
        <authorList>
            <person name="Vitorino I.R."/>
            <person name="Klimek D."/>
            <person name="Calusinska M."/>
            <person name="Lobo-da-Cunha A."/>
            <person name="Vasconcelos V."/>
            <person name="Lage O.M."/>
        </authorList>
    </citation>
    <scope>NUCLEOTIDE SEQUENCE [LARGE SCALE GENOMIC DNA]</scope>
    <source>
        <strain evidence="2 3">ICT_H3.1</strain>
    </source>
</reference>
<evidence type="ECO:0000259" key="1">
    <source>
        <dbReference type="PROSITE" id="PS50222"/>
    </source>
</evidence>
<dbReference type="SUPFAM" id="SSF50494">
    <property type="entry name" value="Trypsin-like serine proteases"/>
    <property type="match status" value="1"/>
</dbReference>
<dbReference type="Pfam" id="PF13365">
    <property type="entry name" value="Trypsin_2"/>
    <property type="match status" value="1"/>
</dbReference>
<organism evidence="2 3">
    <name type="scientific">Aporhodopirellula aestuarii</name>
    <dbReference type="NCBI Taxonomy" id="2950107"/>
    <lineage>
        <taxon>Bacteria</taxon>
        <taxon>Pseudomonadati</taxon>
        <taxon>Planctomycetota</taxon>
        <taxon>Planctomycetia</taxon>
        <taxon>Pirellulales</taxon>
        <taxon>Pirellulaceae</taxon>
        <taxon>Aporhodopirellula</taxon>
    </lineage>
</organism>
<dbReference type="InterPro" id="IPR018247">
    <property type="entry name" value="EF_Hand_1_Ca_BS"/>
</dbReference>
<dbReference type="EMBL" id="JAMQBK010000012">
    <property type="protein sequence ID" value="MCM2369725.1"/>
    <property type="molecule type" value="Genomic_DNA"/>
</dbReference>
<dbReference type="PROSITE" id="PS50222">
    <property type="entry name" value="EF_HAND_2"/>
    <property type="match status" value="1"/>
</dbReference>
<dbReference type="InterPro" id="IPR009003">
    <property type="entry name" value="Peptidase_S1_PA"/>
</dbReference>
<comment type="caution">
    <text evidence="2">The sequence shown here is derived from an EMBL/GenBank/DDBJ whole genome shotgun (WGS) entry which is preliminary data.</text>
</comment>
<sequence length="402" mass="43594">MSIGKTLCQIAHLVLYGMIALAIPCNDSSVCLGQESDDAMAVVDESELAEWFGPDGTCDHKAFRRHLREAFPEIQVPVRRLFRVLDADGDKLLDASELGALRELLEQMGLGQPELPIDPGKDYVVLRSLRDGIDDLMVEGAIYHRHLECVKRDESIEQFDLNEVPLTCGLRLENADAPQASVEELMRATVILAGGEGDDFFTSGGVLVSSNGLVLTNYHVAEAFETGMTALTSGGACHRVAEFVAGNRLSDVALVRLEGNDFPFVGVATTPPEVGDDLVMIHHTENRFYTYDRGYLQRNPIIDGLPWMEVSLNFGPGGSGCGIFNRNHELVGLVSIVMLGDGPSLARLGHGLGEVNPEGDVDDSALLLDDSEDLGADGFELVVRHAVALPAIRSLFQSQKRP</sequence>
<feature type="domain" description="EF-hand" evidence="1">
    <location>
        <begin position="73"/>
        <end position="108"/>
    </location>
</feature>
<evidence type="ECO:0000313" key="3">
    <source>
        <dbReference type="Proteomes" id="UP001202961"/>
    </source>
</evidence>
<dbReference type="SUPFAM" id="SSF47473">
    <property type="entry name" value="EF-hand"/>
    <property type="match status" value="1"/>
</dbReference>
<accession>A0ABT0TYT3</accession>